<keyword evidence="3" id="KW-1185">Reference proteome</keyword>
<evidence type="ECO:0000313" key="2">
    <source>
        <dbReference type="EMBL" id="CAG9318077.1"/>
    </source>
</evidence>
<evidence type="ECO:0000313" key="3">
    <source>
        <dbReference type="Proteomes" id="UP001162131"/>
    </source>
</evidence>
<proteinExistence type="predicted"/>
<name>A0AAU9J3F4_9CILI</name>
<gene>
    <name evidence="2" type="ORF">BSTOLATCC_MIC20561</name>
</gene>
<evidence type="ECO:0000256" key="1">
    <source>
        <dbReference type="SAM" id="Coils"/>
    </source>
</evidence>
<dbReference type="Proteomes" id="UP001162131">
    <property type="component" value="Unassembled WGS sequence"/>
</dbReference>
<feature type="coiled-coil region" evidence="1">
    <location>
        <begin position="323"/>
        <end position="402"/>
    </location>
</feature>
<comment type="caution">
    <text evidence="2">The sequence shown here is derived from an EMBL/GenBank/DDBJ whole genome shotgun (WGS) entry which is preliminary data.</text>
</comment>
<protein>
    <submittedName>
        <fullName evidence="2">Uncharacterized protein</fullName>
    </submittedName>
</protein>
<accession>A0AAU9J3F4</accession>
<dbReference type="PANTHER" id="PTHR38019">
    <property type="entry name" value="KDA ANTIGEN P200, PUTATIVE-RELATED"/>
    <property type="match status" value="1"/>
</dbReference>
<dbReference type="AlphaFoldDB" id="A0AAU9J3F4"/>
<dbReference type="PANTHER" id="PTHR38019:SF1">
    <property type="entry name" value="N-ACETYLTRANSFERASE DOMAIN-CONTAINING PROTEIN"/>
    <property type="match status" value="1"/>
</dbReference>
<organism evidence="2 3">
    <name type="scientific">Blepharisma stoltei</name>
    <dbReference type="NCBI Taxonomy" id="1481888"/>
    <lineage>
        <taxon>Eukaryota</taxon>
        <taxon>Sar</taxon>
        <taxon>Alveolata</taxon>
        <taxon>Ciliophora</taxon>
        <taxon>Postciliodesmatophora</taxon>
        <taxon>Heterotrichea</taxon>
        <taxon>Heterotrichida</taxon>
        <taxon>Blepharismidae</taxon>
        <taxon>Blepharisma</taxon>
    </lineage>
</organism>
<sequence length="488" mass="57824">MNAYILDVSSPFVITALEELGISPRELLKKSLEDFAEPGLSQEFQSLRYDHYTNRLLDTAQKIRNFIKSHYNSLQSHIRHSSAPESQRSQSATFSQENSQTFRAATAYQNEAEKLNQIKEKNKELILSWIPTNFLDNSPEKSKSSESGRKIKKFTSQKHEVYLEHLKKFKEQQLAASKAIKAKEIKMQKELSNRLIKSMSEHGLREKLAEEEKKRKIKEREEIFKKKQEEIKHDKEMKEDGMEMEIKNKLNQFQWKIMKSEETHEAEIKKKLDILARHKEMAEIVAKNQEFLKRSQEMEVLCKIINKQESVKERRIQIKRKYLDEIKNRRHKSESKRQKAIERLKSQEKQLENNSTVLEKQLNATQQLISQKLSENEKELKLRQELQRLKNEDSNLEVLRSKRKFEKKNSEFLDKWLAKTQRIENFKKEKEDLIMKKRDFAIQAMIEKEKTKEIIAVLSKSPNSKTAQEKLKALNLIPKIKESETELN</sequence>
<reference evidence="2" key="1">
    <citation type="submission" date="2021-09" db="EMBL/GenBank/DDBJ databases">
        <authorList>
            <consortium name="AG Swart"/>
            <person name="Singh M."/>
            <person name="Singh A."/>
            <person name="Seah K."/>
            <person name="Emmerich C."/>
        </authorList>
    </citation>
    <scope>NUCLEOTIDE SEQUENCE</scope>
    <source>
        <strain evidence="2">ATCC30299</strain>
    </source>
</reference>
<keyword evidence="1" id="KW-0175">Coiled coil</keyword>
<feature type="coiled-coil region" evidence="1">
    <location>
        <begin position="201"/>
        <end position="230"/>
    </location>
</feature>
<dbReference type="EMBL" id="CAJZBQ010000020">
    <property type="protein sequence ID" value="CAG9318077.1"/>
    <property type="molecule type" value="Genomic_DNA"/>
</dbReference>